<reference evidence="2" key="2">
    <citation type="submission" date="2018-03" db="EMBL/GenBank/DDBJ databases">
        <title>The Triticum urartu genome reveals the dynamic nature of wheat genome evolution.</title>
        <authorList>
            <person name="Ling H."/>
            <person name="Ma B."/>
            <person name="Shi X."/>
            <person name="Liu H."/>
            <person name="Dong L."/>
            <person name="Sun H."/>
            <person name="Cao Y."/>
            <person name="Gao Q."/>
            <person name="Zheng S."/>
            <person name="Li Y."/>
            <person name="Yu Y."/>
            <person name="Du H."/>
            <person name="Qi M."/>
            <person name="Li Y."/>
            <person name="Yu H."/>
            <person name="Cui Y."/>
            <person name="Wang N."/>
            <person name="Chen C."/>
            <person name="Wu H."/>
            <person name="Zhao Y."/>
            <person name="Zhang J."/>
            <person name="Li Y."/>
            <person name="Zhou W."/>
            <person name="Zhang B."/>
            <person name="Hu W."/>
            <person name="Eijk M."/>
            <person name="Tang J."/>
            <person name="Witsenboer H."/>
            <person name="Zhao S."/>
            <person name="Li Z."/>
            <person name="Zhang A."/>
            <person name="Wang D."/>
            <person name="Liang C."/>
        </authorList>
    </citation>
    <scope>NUCLEOTIDE SEQUENCE [LARGE SCALE GENOMIC DNA]</scope>
    <source>
        <strain evidence="2">cv. G1812</strain>
    </source>
</reference>
<protein>
    <recommendedName>
        <fullName evidence="1">NAD-dependent epimerase/dehydratase domain-containing protein</fullName>
    </recommendedName>
</protein>
<dbReference type="Pfam" id="PF01370">
    <property type="entry name" value="Epimerase"/>
    <property type="match status" value="1"/>
</dbReference>
<dbReference type="Gramene" id="TuG1812G0200003268.01.T02">
    <property type="protein sequence ID" value="TuG1812G0200003268.01.T02"/>
    <property type="gene ID" value="TuG1812G0200003268.01"/>
</dbReference>
<evidence type="ECO:0000313" key="3">
    <source>
        <dbReference type="Proteomes" id="UP000015106"/>
    </source>
</evidence>
<dbReference type="SUPFAM" id="SSF51735">
    <property type="entry name" value="NAD(P)-binding Rossmann-fold domains"/>
    <property type="match status" value="1"/>
</dbReference>
<proteinExistence type="predicted"/>
<dbReference type="EnsemblPlants" id="TuG1812G0200003268.01.T02">
    <property type="protein sequence ID" value="TuG1812G0200003268.01.T02"/>
    <property type="gene ID" value="TuG1812G0200003268.01"/>
</dbReference>
<evidence type="ECO:0000259" key="1">
    <source>
        <dbReference type="Pfam" id="PF01370"/>
    </source>
</evidence>
<keyword evidence="3" id="KW-1185">Reference proteome</keyword>
<dbReference type="AlphaFoldDB" id="A0A8R7PFB6"/>
<name>A0A8R7PFB6_TRIUA</name>
<dbReference type="InterPro" id="IPR036291">
    <property type="entry name" value="NAD(P)-bd_dom_sf"/>
</dbReference>
<evidence type="ECO:0000313" key="2">
    <source>
        <dbReference type="EnsemblPlants" id="TuG1812G0200003268.01.T02"/>
    </source>
</evidence>
<accession>A0A8R7PFB6</accession>
<dbReference type="Gene3D" id="3.40.50.720">
    <property type="entry name" value="NAD(P)-binding Rossmann-like Domain"/>
    <property type="match status" value="1"/>
</dbReference>
<dbReference type="InterPro" id="IPR001509">
    <property type="entry name" value="Epimerase_deHydtase"/>
</dbReference>
<reference evidence="2" key="3">
    <citation type="submission" date="2022-06" db="UniProtKB">
        <authorList>
            <consortium name="EnsemblPlants"/>
        </authorList>
    </citation>
    <scope>IDENTIFICATION</scope>
</reference>
<gene>
    <name evidence="2" type="primary">LOC125537976</name>
</gene>
<feature type="domain" description="NAD-dependent epimerase/dehydratase" evidence="1">
    <location>
        <begin position="79"/>
        <end position="109"/>
    </location>
</feature>
<dbReference type="Proteomes" id="UP000015106">
    <property type="component" value="Chromosome 2"/>
</dbReference>
<organism evidence="2 3">
    <name type="scientific">Triticum urartu</name>
    <name type="common">Red wild einkorn</name>
    <name type="synonym">Crithodium urartu</name>
    <dbReference type="NCBI Taxonomy" id="4572"/>
    <lineage>
        <taxon>Eukaryota</taxon>
        <taxon>Viridiplantae</taxon>
        <taxon>Streptophyta</taxon>
        <taxon>Embryophyta</taxon>
        <taxon>Tracheophyta</taxon>
        <taxon>Spermatophyta</taxon>
        <taxon>Magnoliopsida</taxon>
        <taxon>Liliopsida</taxon>
        <taxon>Poales</taxon>
        <taxon>Poaceae</taxon>
        <taxon>BOP clade</taxon>
        <taxon>Pooideae</taxon>
        <taxon>Triticodae</taxon>
        <taxon>Triticeae</taxon>
        <taxon>Triticinae</taxon>
        <taxon>Triticum</taxon>
    </lineage>
</organism>
<reference evidence="3" key="1">
    <citation type="journal article" date="2013" name="Nature">
        <title>Draft genome of the wheat A-genome progenitor Triticum urartu.</title>
        <authorList>
            <person name="Ling H.Q."/>
            <person name="Zhao S."/>
            <person name="Liu D."/>
            <person name="Wang J."/>
            <person name="Sun H."/>
            <person name="Zhang C."/>
            <person name="Fan H."/>
            <person name="Li D."/>
            <person name="Dong L."/>
            <person name="Tao Y."/>
            <person name="Gao C."/>
            <person name="Wu H."/>
            <person name="Li Y."/>
            <person name="Cui Y."/>
            <person name="Guo X."/>
            <person name="Zheng S."/>
            <person name="Wang B."/>
            <person name="Yu K."/>
            <person name="Liang Q."/>
            <person name="Yang W."/>
            <person name="Lou X."/>
            <person name="Chen J."/>
            <person name="Feng M."/>
            <person name="Jian J."/>
            <person name="Zhang X."/>
            <person name="Luo G."/>
            <person name="Jiang Y."/>
            <person name="Liu J."/>
            <person name="Wang Z."/>
            <person name="Sha Y."/>
            <person name="Zhang B."/>
            <person name="Wu H."/>
            <person name="Tang D."/>
            <person name="Shen Q."/>
            <person name="Xue P."/>
            <person name="Zou S."/>
            <person name="Wang X."/>
            <person name="Liu X."/>
            <person name="Wang F."/>
            <person name="Yang Y."/>
            <person name="An X."/>
            <person name="Dong Z."/>
            <person name="Zhang K."/>
            <person name="Zhang X."/>
            <person name="Luo M.C."/>
            <person name="Dvorak J."/>
            <person name="Tong Y."/>
            <person name="Wang J."/>
            <person name="Yang H."/>
            <person name="Li Z."/>
            <person name="Wang D."/>
            <person name="Zhang A."/>
            <person name="Wang J."/>
        </authorList>
    </citation>
    <scope>NUCLEOTIDE SEQUENCE</scope>
    <source>
        <strain evidence="3">cv. G1812</strain>
    </source>
</reference>
<sequence length="111" mass="11422">MSHSTLLVRPPAPANPSLPLRRCAPVSAAAATLRTFPAASSVAQCSRLRTKCRFAAPGVREDYSSTPIDVVADVKTEKIVVLGGSGFVGSAICRAAVAKGIEVVSLSRSDG</sequence>